<feature type="region of interest" description="Disordered" evidence="7">
    <location>
        <begin position="1"/>
        <end position="26"/>
    </location>
</feature>
<dbReference type="Proteomes" id="UP000018780">
    <property type="component" value="Chromosome"/>
</dbReference>
<reference evidence="8 9" key="1">
    <citation type="submission" date="2013-09" db="EMBL/GenBank/DDBJ databases">
        <authorList>
            <consortium name="DOE Joint Genome Institute"/>
            <person name="Klenk H.-P."/>
            <person name="Huntemann M."/>
            <person name="Han J."/>
            <person name="Chen A."/>
            <person name="Kyrpides N."/>
            <person name="Mavromatis K."/>
            <person name="Markowitz V."/>
            <person name="Palaniappan K."/>
            <person name="Ivanova N."/>
            <person name="Schaumberg A."/>
            <person name="Pati A."/>
            <person name="Liolios K."/>
            <person name="Nordberg H.P."/>
            <person name="Cantor M.N."/>
            <person name="Hua S.X."/>
            <person name="Woyke T."/>
        </authorList>
    </citation>
    <scope>NUCLEOTIDE SEQUENCE [LARGE SCALE GENOMIC DNA]</scope>
    <source>
        <strain evidence="8 9">DSM 14336</strain>
    </source>
</reference>
<dbReference type="Pfam" id="PF13365">
    <property type="entry name" value="Trypsin_2"/>
    <property type="match status" value="1"/>
</dbReference>
<dbReference type="SUPFAM" id="SSF50494">
    <property type="entry name" value="Trypsin-like serine proteases"/>
    <property type="match status" value="1"/>
</dbReference>
<dbReference type="EC" id="3.4.21.-" evidence="6"/>
<dbReference type="AlphaFoldDB" id="V9VZ70"/>
<dbReference type="InterPro" id="IPR043504">
    <property type="entry name" value="Peptidase_S1_PA_chymotrypsin"/>
</dbReference>
<dbReference type="HOGENOM" id="CLU_1085080_0_0_5"/>
<dbReference type="GO" id="GO:0006508">
    <property type="term" value="P:proteolysis"/>
    <property type="evidence" value="ECO:0007669"/>
    <property type="project" value="UniProtKB-KW"/>
</dbReference>
<evidence type="ECO:0000313" key="9">
    <source>
        <dbReference type="Proteomes" id="UP000018780"/>
    </source>
</evidence>
<organism evidence="8 9">
    <name type="scientific">Leisingera methylohalidivorans DSM 14336</name>
    <dbReference type="NCBI Taxonomy" id="999552"/>
    <lineage>
        <taxon>Bacteria</taxon>
        <taxon>Pseudomonadati</taxon>
        <taxon>Pseudomonadota</taxon>
        <taxon>Alphaproteobacteria</taxon>
        <taxon>Rhodobacterales</taxon>
        <taxon>Roseobacteraceae</taxon>
        <taxon>Leisingera</taxon>
    </lineage>
</organism>
<dbReference type="PANTHER" id="PTHR15462:SF8">
    <property type="entry name" value="SERINE PROTEASE"/>
    <property type="match status" value="1"/>
</dbReference>
<keyword evidence="5 6" id="KW-0720">Serine protease</keyword>
<dbReference type="PRINTS" id="PR00839">
    <property type="entry name" value="V8PROTEASE"/>
</dbReference>
<dbReference type="EMBL" id="CP006773">
    <property type="protein sequence ID" value="AHD03238.1"/>
    <property type="molecule type" value="Genomic_DNA"/>
</dbReference>
<evidence type="ECO:0000256" key="5">
    <source>
        <dbReference type="ARBA" id="ARBA00022825"/>
    </source>
</evidence>
<dbReference type="InterPro" id="IPR050966">
    <property type="entry name" value="Glutamyl_endopeptidase"/>
</dbReference>
<dbReference type="Gene3D" id="2.40.10.10">
    <property type="entry name" value="Trypsin-like serine proteases"/>
    <property type="match status" value="2"/>
</dbReference>
<evidence type="ECO:0000256" key="2">
    <source>
        <dbReference type="ARBA" id="ARBA00022670"/>
    </source>
</evidence>
<evidence type="ECO:0000256" key="3">
    <source>
        <dbReference type="ARBA" id="ARBA00022729"/>
    </source>
</evidence>
<dbReference type="InterPro" id="IPR008256">
    <property type="entry name" value="Peptidase_S1B"/>
</dbReference>
<dbReference type="STRING" id="999552.METH_17285"/>
<evidence type="ECO:0000256" key="4">
    <source>
        <dbReference type="ARBA" id="ARBA00022801"/>
    </source>
</evidence>
<keyword evidence="3" id="KW-0732">Signal</keyword>
<keyword evidence="9" id="KW-1185">Reference proteome</keyword>
<evidence type="ECO:0000256" key="6">
    <source>
        <dbReference type="RuleBase" id="RU004296"/>
    </source>
</evidence>
<proteinExistence type="inferred from homology"/>
<evidence type="ECO:0000256" key="1">
    <source>
        <dbReference type="ARBA" id="ARBA00008764"/>
    </source>
</evidence>
<accession>V9VZ70</accession>
<comment type="similarity">
    <text evidence="1 6">Belongs to the peptidase S1B family.</text>
</comment>
<evidence type="ECO:0000313" key="8">
    <source>
        <dbReference type="EMBL" id="AHD03238.1"/>
    </source>
</evidence>
<dbReference type="PANTHER" id="PTHR15462">
    <property type="entry name" value="SERINE PROTEASE"/>
    <property type="match status" value="1"/>
</dbReference>
<keyword evidence="2 6" id="KW-0645">Protease</keyword>
<dbReference type="RefSeq" id="WP_024091621.1">
    <property type="nucleotide sequence ID" value="NC_023135.1"/>
</dbReference>
<protein>
    <recommendedName>
        <fullName evidence="6">Serine protease</fullName>
        <ecNumber evidence="6">3.4.21.-</ecNumber>
    </recommendedName>
</protein>
<dbReference type="OrthoDB" id="3078754at2"/>
<gene>
    <name evidence="8" type="ORF">METH_17285</name>
</gene>
<dbReference type="KEGG" id="lmd:METH_17285"/>
<dbReference type="PATRIC" id="fig|999552.6.peg.3433"/>
<dbReference type="GO" id="GO:0008236">
    <property type="term" value="F:serine-type peptidase activity"/>
    <property type="evidence" value="ECO:0007669"/>
    <property type="project" value="UniProtKB-KW"/>
</dbReference>
<dbReference type="InterPro" id="IPR009003">
    <property type="entry name" value="Peptidase_S1_PA"/>
</dbReference>
<name>V9VZ70_9RHOB</name>
<keyword evidence="4 6" id="KW-0378">Hydrolase</keyword>
<evidence type="ECO:0000256" key="7">
    <source>
        <dbReference type="SAM" id="MobiDB-lite"/>
    </source>
</evidence>
<sequence>MNKPFKPDYPAAGHVLGQSGGTRKTSGALKIPGFPGQGVEIVFPPDDRTRVEVTTSYPWNTIGQLIMQFPNGEFFTGTATLVDGRHVLTAAHNVFGNDLGGFARNVWFVPARSHDDMPYGIAEAERVFITEEYYTLSPANPNQTPDGEVDDITLYTEDYAIVRLKAPLNLPIMGLYAASDTELSGASARITGYPGDKPNDYMWTAAGPISAPDEEFIFYRIDTYKGESGAGVMFDFDLPVGLAVSGVHVAGDAELVTNFAVRLNNQRIGQILKWMNA</sequence>